<dbReference type="EMBL" id="AP011632">
    <property type="protein sequence ID" value="BAL52593.1"/>
    <property type="molecule type" value="Genomic_DNA"/>
</dbReference>
<name>H5S8V7_9ZZZZ</name>
<reference evidence="1" key="1">
    <citation type="journal article" date="2005" name="Environ. Microbiol.">
        <title>Genetic and functional properties of uncultivated thermophilic crenarchaeotes from a subsurface gold mine as revealed by analysis of genome fragments.</title>
        <authorList>
            <person name="Nunoura T."/>
            <person name="Hirayama H."/>
            <person name="Takami H."/>
            <person name="Oida H."/>
            <person name="Nishi S."/>
            <person name="Shimamura S."/>
            <person name="Suzuki Y."/>
            <person name="Inagaki F."/>
            <person name="Takai K."/>
            <person name="Nealson K.H."/>
            <person name="Horikoshi K."/>
        </authorList>
    </citation>
    <scope>NUCLEOTIDE SEQUENCE</scope>
</reference>
<reference evidence="1" key="2">
    <citation type="journal article" date="2012" name="PLoS ONE">
        <title>A Deeply Branching Thermophilic Bacterium with an Ancient Acetyl-CoA Pathway Dominates a Subsurface Ecosystem.</title>
        <authorList>
            <person name="Takami H."/>
            <person name="Noguchi H."/>
            <person name="Takaki Y."/>
            <person name="Uchiyama I."/>
            <person name="Toyoda A."/>
            <person name="Nishi S."/>
            <person name="Chee G.-J."/>
            <person name="Arai W."/>
            <person name="Nunoura T."/>
            <person name="Itoh T."/>
            <person name="Hattori M."/>
            <person name="Takai K."/>
        </authorList>
    </citation>
    <scope>NUCLEOTIDE SEQUENCE</scope>
</reference>
<proteinExistence type="predicted"/>
<evidence type="ECO:0000313" key="1">
    <source>
        <dbReference type="EMBL" id="BAL52593.1"/>
    </source>
</evidence>
<sequence>MQLQLCFDPTSDRLELTLDLAAEAVPASAPGDRVLVEAVPCILDVADEGRLLGIELPASALPPRLQPLARDDLYIEIEAGATPRVVRSVTVPATISWQPAAGRLVVSIPRRTEHYELLFPSGAT</sequence>
<accession>H5S8V7</accession>
<gene>
    <name evidence="1" type="ORF">HGMM_F01F09C33</name>
</gene>
<protein>
    <submittedName>
        <fullName evidence="1">Hypothetical conserved protein</fullName>
    </submittedName>
</protein>
<organism evidence="1">
    <name type="scientific">uncultured prokaryote</name>
    <dbReference type="NCBI Taxonomy" id="198431"/>
    <lineage>
        <taxon>unclassified sequences</taxon>
        <taxon>environmental samples</taxon>
    </lineage>
</organism>
<dbReference type="AlphaFoldDB" id="H5S8V7"/>